<dbReference type="AlphaFoldDB" id="A0A4Y7KPU3"/>
<dbReference type="Proteomes" id="UP000316621">
    <property type="component" value="Chromosome 8"/>
</dbReference>
<evidence type="ECO:0000313" key="1">
    <source>
        <dbReference type="EMBL" id="RZC73959.1"/>
    </source>
</evidence>
<proteinExistence type="predicted"/>
<feature type="non-terminal residue" evidence="1">
    <location>
        <position position="99"/>
    </location>
</feature>
<keyword evidence="2" id="KW-1185">Reference proteome</keyword>
<reference evidence="1 2" key="1">
    <citation type="journal article" date="2018" name="Science">
        <title>The opium poppy genome and morphinan production.</title>
        <authorList>
            <person name="Guo L."/>
            <person name="Winzer T."/>
            <person name="Yang X."/>
            <person name="Li Y."/>
            <person name="Ning Z."/>
            <person name="He Z."/>
            <person name="Teodor R."/>
            <person name="Lu Y."/>
            <person name="Bowser T.A."/>
            <person name="Graham I.A."/>
            <person name="Ye K."/>
        </authorList>
    </citation>
    <scope>NUCLEOTIDE SEQUENCE [LARGE SCALE GENOMIC DNA]</scope>
    <source>
        <strain evidence="2">cv. HN1</strain>
        <tissue evidence="1">Leaves</tissue>
    </source>
</reference>
<organism evidence="1 2">
    <name type="scientific">Papaver somniferum</name>
    <name type="common">Opium poppy</name>
    <dbReference type="NCBI Taxonomy" id="3469"/>
    <lineage>
        <taxon>Eukaryota</taxon>
        <taxon>Viridiplantae</taxon>
        <taxon>Streptophyta</taxon>
        <taxon>Embryophyta</taxon>
        <taxon>Tracheophyta</taxon>
        <taxon>Spermatophyta</taxon>
        <taxon>Magnoliopsida</taxon>
        <taxon>Ranunculales</taxon>
        <taxon>Papaveraceae</taxon>
        <taxon>Papaveroideae</taxon>
        <taxon>Papaver</taxon>
    </lineage>
</organism>
<accession>A0A4Y7KPU3</accession>
<dbReference type="EMBL" id="CM010722">
    <property type="protein sequence ID" value="RZC73959.1"/>
    <property type="molecule type" value="Genomic_DNA"/>
</dbReference>
<sequence>MKGFCLWFHCGGGCERRGIDVAVEATVVKGMLTDFGEEMHYCGMHILATAEAQLPWILRWDVSVVVDHAYDAVVVQDLEQPLDFLSMDLILLVLCEWDP</sequence>
<name>A0A4Y7KPU3_PAPSO</name>
<gene>
    <name evidence="1" type="ORF">C5167_049439</name>
</gene>
<protein>
    <submittedName>
        <fullName evidence="1">Uncharacterized protein</fullName>
    </submittedName>
</protein>
<evidence type="ECO:0000313" key="2">
    <source>
        <dbReference type="Proteomes" id="UP000316621"/>
    </source>
</evidence>
<dbReference type="Gramene" id="RZC73959">
    <property type="protein sequence ID" value="RZC73959"/>
    <property type="gene ID" value="C5167_049439"/>
</dbReference>